<comment type="caution">
    <text evidence="1">The sequence shown here is derived from an EMBL/GenBank/DDBJ whole genome shotgun (WGS) entry which is preliminary data.</text>
</comment>
<dbReference type="AlphaFoldDB" id="A0A2S9IH51"/>
<dbReference type="PROSITE" id="PS51257">
    <property type="entry name" value="PROKAR_LIPOPROTEIN"/>
    <property type="match status" value="1"/>
</dbReference>
<name>A0A2S9IH51_9GAMM</name>
<protein>
    <submittedName>
        <fullName evidence="1">Uncharacterized protein</fullName>
    </submittedName>
</protein>
<reference evidence="1 2" key="1">
    <citation type="submission" date="2017-10" db="EMBL/GenBank/DDBJ databases">
        <title>Draft genome of two endophytic bacteria isolated from 'guarana' Paullinia cupana (Mart.) Ducke.</title>
        <authorList>
            <person name="Siqueira K.A."/>
            <person name="Liotti R.G."/>
            <person name="Mendes T.A."/>
            <person name="Soares M.A."/>
        </authorList>
    </citation>
    <scope>NUCLEOTIDE SEQUENCE [LARGE SCALE GENOMIC DNA]</scope>
    <source>
        <strain evidence="1 2">342</strain>
    </source>
</reference>
<accession>A0A2S9IH51</accession>
<sequence length="84" mass="9465">MPSRNRYPIFRAYLSVLPTVFTLACSLLPLNSRAEQVTVSLSQEQDGGNAGRACIYVYQGKAEYRRVKADESCPTEIVVERDKH</sequence>
<proteinExistence type="predicted"/>
<evidence type="ECO:0000313" key="2">
    <source>
        <dbReference type="Proteomes" id="UP000239181"/>
    </source>
</evidence>
<evidence type="ECO:0000313" key="1">
    <source>
        <dbReference type="EMBL" id="PRD17121.1"/>
    </source>
</evidence>
<keyword evidence="2" id="KW-1185">Reference proteome</keyword>
<gene>
    <name evidence="1" type="ORF">CQW29_00345</name>
</gene>
<dbReference type="EMBL" id="PDET01000001">
    <property type="protein sequence ID" value="PRD17121.1"/>
    <property type="molecule type" value="Genomic_DNA"/>
</dbReference>
<dbReference type="Proteomes" id="UP000239181">
    <property type="component" value="Unassembled WGS sequence"/>
</dbReference>
<organism evidence="1 2">
    <name type="scientific">Pantoea coffeiphila</name>
    <dbReference type="NCBI Taxonomy" id="1465635"/>
    <lineage>
        <taxon>Bacteria</taxon>
        <taxon>Pseudomonadati</taxon>
        <taxon>Pseudomonadota</taxon>
        <taxon>Gammaproteobacteria</taxon>
        <taxon>Enterobacterales</taxon>
        <taxon>Erwiniaceae</taxon>
        <taxon>Pantoea</taxon>
    </lineage>
</organism>